<gene>
    <name evidence="1" type="ORF">BJ508DRAFT_108685</name>
</gene>
<evidence type="ECO:0000313" key="1">
    <source>
        <dbReference type="EMBL" id="RPA81873.1"/>
    </source>
</evidence>
<sequence length="152" mass="17146">MEPGLTLNHYPGRSWILFGDFLWALHLHTHSDGTARYHTYFGSFSTRGADPGDLYTSRPPTQWIRFARIVCIITSHGCCRSSLEIRVSILSRILASSRRNQRKHGISVLLVYSLVQVHTIKALIQGPAARIRTIEALFASAQASSTLRQKVW</sequence>
<accession>A0A3N4I718</accession>
<name>A0A3N4I718_ASCIM</name>
<dbReference type="Proteomes" id="UP000275078">
    <property type="component" value="Unassembled WGS sequence"/>
</dbReference>
<reference evidence="1 2" key="1">
    <citation type="journal article" date="2018" name="Nat. Ecol. Evol.">
        <title>Pezizomycetes genomes reveal the molecular basis of ectomycorrhizal truffle lifestyle.</title>
        <authorList>
            <person name="Murat C."/>
            <person name="Payen T."/>
            <person name="Noel B."/>
            <person name="Kuo A."/>
            <person name="Morin E."/>
            <person name="Chen J."/>
            <person name="Kohler A."/>
            <person name="Krizsan K."/>
            <person name="Balestrini R."/>
            <person name="Da Silva C."/>
            <person name="Montanini B."/>
            <person name="Hainaut M."/>
            <person name="Levati E."/>
            <person name="Barry K.W."/>
            <person name="Belfiori B."/>
            <person name="Cichocki N."/>
            <person name="Clum A."/>
            <person name="Dockter R.B."/>
            <person name="Fauchery L."/>
            <person name="Guy J."/>
            <person name="Iotti M."/>
            <person name="Le Tacon F."/>
            <person name="Lindquist E.A."/>
            <person name="Lipzen A."/>
            <person name="Malagnac F."/>
            <person name="Mello A."/>
            <person name="Molinier V."/>
            <person name="Miyauchi S."/>
            <person name="Poulain J."/>
            <person name="Riccioni C."/>
            <person name="Rubini A."/>
            <person name="Sitrit Y."/>
            <person name="Splivallo R."/>
            <person name="Traeger S."/>
            <person name="Wang M."/>
            <person name="Zifcakova L."/>
            <person name="Wipf D."/>
            <person name="Zambonelli A."/>
            <person name="Paolocci F."/>
            <person name="Nowrousian M."/>
            <person name="Ottonello S."/>
            <person name="Baldrian P."/>
            <person name="Spatafora J.W."/>
            <person name="Henrissat B."/>
            <person name="Nagy L.G."/>
            <person name="Aury J.M."/>
            <person name="Wincker P."/>
            <person name="Grigoriev I.V."/>
            <person name="Bonfante P."/>
            <person name="Martin F.M."/>
        </authorList>
    </citation>
    <scope>NUCLEOTIDE SEQUENCE [LARGE SCALE GENOMIC DNA]</scope>
    <source>
        <strain evidence="1 2">RN42</strain>
    </source>
</reference>
<protein>
    <submittedName>
        <fullName evidence="1">Uncharacterized protein</fullName>
    </submittedName>
</protein>
<evidence type="ECO:0000313" key="2">
    <source>
        <dbReference type="Proteomes" id="UP000275078"/>
    </source>
</evidence>
<proteinExistence type="predicted"/>
<dbReference type="AlphaFoldDB" id="A0A3N4I718"/>
<dbReference type="EMBL" id="ML119676">
    <property type="protein sequence ID" value="RPA81873.1"/>
    <property type="molecule type" value="Genomic_DNA"/>
</dbReference>
<organism evidence="1 2">
    <name type="scientific">Ascobolus immersus RN42</name>
    <dbReference type="NCBI Taxonomy" id="1160509"/>
    <lineage>
        <taxon>Eukaryota</taxon>
        <taxon>Fungi</taxon>
        <taxon>Dikarya</taxon>
        <taxon>Ascomycota</taxon>
        <taxon>Pezizomycotina</taxon>
        <taxon>Pezizomycetes</taxon>
        <taxon>Pezizales</taxon>
        <taxon>Ascobolaceae</taxon>
        <taxon>Ascobolus</taxon>
    </lineage>
</organism>
<keyword evidence="2" id="KW-1185">Reference proteome</keyword>